<organism evidence="2 3">
    <name type="scientific">Cudoniella acicularis</name>
    <dbReference type="NCBI Taxonomy" id="354080"/>
    <lineage>
        <taxon>Eukaryota</taxon>
        <taxon>Fungi</taxon>
        <taxon>Dikarya</taxon>
        <taxon>Ascomycota</taxon>
        <taxon>Pezizomycotina</taxon>
        <taxon>Leotiomycetes</taxon>
        <taxon>Helotiales</taxon>
        <taxon>Tricladiaceae</taxon>
        <taxon>Cudoniella</taxon>
    </lineage>
</organism>
<proteinExistence type="predicted"/>
<dbReference type="AlphaFoldDB" id="A0A8H4QRB9"/>
<protein>
    <submittedName>
        <fullName evidence="2">Uncharacterized protein</fullName>
    </submittedName>
</protein>
<evidence type="ECO:0000256" key="1">
    <source>
        <dbReference type="SAM" id="SignalP"/>
    </source>
</evidence>
<sequence length="193" mass="21280">MQFTVLTASLALASTALGVTIPKAPRSIEDYNQGIMALNGTIHGIPWVGTGTIEQIYAEFTKAYPDAAAKDKRDPKPKTITDLFCIPIAGQDWTKARTQYINDGIDYLNTVDAFCNCGGQSCVRISCSWNSAIYLCNDNDDEIWNACDYMATFAQDIVDQCTTTYPPPVWTTRSGGQEFDSNNFNIIVRDDSC</sequence>
<keyword evidence="1" id="KW-0732">Signal</keyword>
<reference evidence="2 3" key="1">
    <citation type="submission" date="2020-03" db="EMBL/GenBank/DDBJ databases">
        <title>Draft Genome Sequence of Cudoniella acicularis.</title>
        <authorList>
            <person name="Buettner E."/>
            <person name="Kellner H."/>
        </authorList>
    </citation>
    <scope>NUCLEOTIDE SEQUENCE [LARGE SCALE GENOMIC DNA]</scope>
    <source>
        <strain evidence="2 3">DSM 108380</strain>
    </source>
</reference>
<dbReference type="OrthoDB" id="3466524at2759"/>
<dbReference type="Proteomes" id="UP000566819">
    <property type="component" value="Unassembled WGS sequence"/>
</dbReference>
<comment type="caution">
    <text evidence="2">The sequence shown here is derived from an EMBL/GenBank/DDBJ whole genome shotgun (WGS) entry which is preliminary data.</text>
</comment>
<feature type="signal peptide" evidence="1">
    <location>
        <begin position="1"/>
        <end position="18"/>
    </location>
</feature>
<dbReference type="EMBL" id="JAAMPI010002323">
    <property type="protein sequence ID" value="KAF4615549.1"/>
    <property type="molecule type" value="Genomic_DNA"/>
</dbReference>
<gene>
    <name evidence="2" type="ORF">G7Y89_g15311</name>
</gene>
<evidence type="ECO:0000313" key="3">
    <source>
        <dbReference type="Proteomes" id="UP000566819"/>
    </source>
</evidence>
<accession>A0A8H4QRB9</accession>
<name>A0A8H4QRB9_9HELO</name>
<evidence type="ECO:0000313" key="2">
    <source>
        <dbReference type="EMBL" id="KAF4615549.1"/>
    </source>
</evidence>
<feature type="chain" id="PRO_5034739208" evidence="1">
    <location>
        <begin position="19"/>
        <end position="193"/>
    </location>
</feature>
<dbReference type="PANTHER" id="PTHR35605">
    <property type="entry name" value="ECP2 EFFECTOR PROTEIN DOMAIN-CONTAINING PROTEIN-RELATED"/>
    <property type="match status" value="1"/>
</dbReference>
<dbReference type="PANTHER" id="PTHR35605:SF1">
    <property type="entry name" value="ECP2 EFFECTOR PROTEIN DOMAIN-CONTAINING PROTEIN-RELATED"/>
    <property type="match status" value="1"/>
</dbReference>
<keyword evidence="3" id="KW-1185">Reference proteome</keyword>